<evidence type="ECO:0000313" key="3">
    <source>
        <dbReference type="Proteomes" id="UP000220158"/>
    </source>
</evidence>
<dbReference type="EMBL" id="LN835299">
    <property type="protein sequence ID" value="CRG98678.1"/>
    <property type="molecule type" value="Genomic_DNA"/>
</dbReference>
<dbReference type="RefSeq" id="XP_028531687.1">
    <property type="nucleotide sequence ID" value="XM_028680163.1"/>
</dbReference>
<dbReference type="OrthoDB" id="392635at2759"/>
<keyword evidence="3" id="KW-1185">Reference proteome</keyword>
<dbReference type="GeneID" id="39734778"/>
<feature type="coiled-coil region" evidence="1">
    <location>
        <begin position="1237"/>
        <end position="1264"/>
    </location>
</feature>
<dbReference type="KEGG" id="prel:PRELSG_0402800"/>
<accession>A0A1J1H1N8</accession>
<proteinExistence type="predicted"/>
<dbReference type="Proteomes" id="UP000220158">
    <property type="component" value="Chromosome 4"/>
</dbReference>
<sequence length="1366" mass="165854">MKKIFLDKPSDNLFRILKKYESSTKLKIKEYVECLKNLSNHKKLLRIDMNGREKKISKYFFDKNKYIYVKNKDDIKSFENKEKRENTNIFVIKKSLKKERKLHKSLKVFKDTYDLSQEEIIYMKFIYKIKIKNIFSLINNLRKNIYIDKQKEKILLNCIYKYLSYNCYVLSKNEFFFFIYIFPQQIKYSNKVMYYITSLLDNDNININEFITLITEINLLYINYHIRDKYIDYLNRNINNINILHIFDILTKGSYVFTILLNYSYEKKYFIFIENLLNVIKEKKIVFNEEIKYKYLNFISDYVNNNIYSNTFFSDVYTSLYKKIFLENYDYIKDIDYIKSVIKLTNHDIILRNINNILLKKNRQTILCNDKNIKIKVFPSYLEEAKENKVHGIDINSNYNDNFNSNNVKNEKDNINALCNSINKIKNLNIKENFFEEKKNNSNYLSEVSSENKNKINYANVEMHTKKNCVNINNDNSHFKKIEYKKSKNMCISNNKENIFNNNNNENLIYEEKLIQNRESMNCKFQTKKNIFCFTYPWDKIKNMKYEELKEKYKISTKITDKNIKILLKFLKISFHSKNSYLDEIFDKKNIFQIMSSIKNRNLKYDKNNENFVKLFYQFVDKWNHISIKKTINENCIRSFEKKETEEKKITDKLENKSSPSCIIANTKTDVKKENIKIDINKKKKSSYTNFNYYLVSSNIKKEPNLYEKKDALLHECFNNSLEYQIKNNFFSFNLEKKNNNNILNLVNNIYFNLDYNNKIYYKSQINSTSKFLYYLCYSFNSYFENIKNNDTRYKIINLDCFIKTFYEIFTFVLKNINLINISNYFYIFVSLSKFVNAPLVTGGDEKKNNKNDYNSRISVLLYIIHLIKKYEYNNIKNILDDKNNQNYFLYSEYDKNNMSKYKKLSYDILHESILNNFKLDNIYISNVIKNERLLKKDSAHDLENKNDVKYINNTNAKNDNNNNNIIIMNNNLNSLFYNYIFINSYNFIIMFLNNYFDFTNFKLKKFLISIFYLYKMIPSNIKFIYHLESKLYNNHINFVNRYFYIFNGVNENKRLLNKEYVALIKEYYLKECSYNNLIYSENLIYNYKYNIYDNIENIFQKKKHFFLLEDTLNFTFIYSLNKFYYSTIYYDISKHLYKFDIIFLNEKIKTLLFFLFFQCKSVYKPLSFLLLSEIMKYDCIKNSGRINLYILCNLILILIKDSKIKIKNTIYIKRKYSKFHCNYFFPLEIFVLKNLLIFVEKKIKNLEKNIESREDRTKSIKEKMNVYNPFIFNLKYFKDDFKMNIPLLIKLYKQYCQIKSVKEKNNINSGFSSFFYFDDAIESEIFKNSLNFLSYDYVTENFHIPKKSLYYDILCHFKKNNINIL</sequence>
<dbReference type="OMA" id="FYEIFTY"/>
<keyword evidence="1" id="KW-0175">Coiled coil</keyword>
<evidence type="ECO:0000313" key="2">
    <source>
        <dbReference type="EMBL" id="CRG98678.1"/>
    </source>
</evidence>
<protein>
    <submittedName>
        <fullName evidence="2">Uncharacterized protein</fullName>
    </submittedName>
</protein>
<gene>
    <name evidence="2" type="ORF">PRELSG_0402800</name>
</gene>
<organism evidence="2 3">
    <name type="scientific">Plasmodium relictum</name>
    <dbReference type="NCBI Taxonomy" id="85471"/>
    <lineage>
        <taxon>Eukaryota</taxon>
        <taxon>Sar</taxon>
        <taxon>Alveolata</taxon>
        <taxon>Apicomplexa</taxon>
        <taxon>Aconoidasida</taxon>
        <taxon>Haemosporida</taxon>
        <taxon>Plasmodiidae</taxon>
        <taxon>Plasmodium</taxon>
        <taxon>Plasmodium (Haemamoeba)</taxon>
    </lineage>
</organism>
<evidence type="ECO:0000256" key="1">
    <source>
        <dbReference type="SAM" id="Coils"/>
    </source>
</evidence>
<name>A0A1J1H1N8_PLARL</name>
<reference evidence="2 3" key="1">
    <citation type="submission" date="2015-04" db="EMBL/GenBank/DDBJ databases">
        <authorList>
            <consortium name="Pathogen Informatics"/>
        </authorList>
    </citation>
    <scope>NUCLEOTIDE SEQUENCE [LARGE SCALE GENOMIC DNA]</scope>
    <source>
        <strain evidence="2 3">SGS1</strain>
    </source>
</reference>
<dbReference type="VEuPathDB" id="PlasmoDB:PRELSG_0402800"/>